<evidence type="ECO:0000256" key="2">
    <source>
        <dbReference type="SAM" id="Phobius"/>
    </source>
</evidence>
<organism evidence="3 4">
    <name type="scientific">Streptantibioticus silvisoli</name>
    <dbReference type="NCBI Taxonomy" id="2705255"/>
    <lineage>
        <taxon>Bacteria</taxon>
        <taxon>Bacillati</taxon>
        <taxon>Actinomycetota</taxon>
        <taxon>Actinomycetes</taxon>
        <taxon>Kitasatosporales</taxon>
        <taxon>Streptomycetaceae</taxon>
        <taxon>Streptantibioticus</taxon>
    </lineage>
</organism>
<evidence type="ECO:0000313" key="3">
    <source>
        <dbReference type="EMBL" id="MDI5966726.1"/>
    </source>
</evidence>
<dbReference type="Proteomes" id="UP001156398">
    <property type="component" value="Unassembled WGS sequence"/>
</dbReference>
<name>A0ABT6WAA4_9ACTN</name>
<comment type="caution">
    <text evidence="3">The sequence shown here is derived from an EMBL/GenBank/DDBJ whole genome shotgun (WGS) entry which is preliminary data.</text>
</comment>
<accession>A0ABT6WAA4</accession>
<evidence type="ECO:0000256" key="1">
    <source>
        <dbReference type="SAM" id="MobiDB-lite"/>
    </source>
</evidence>
<feature type="transmembrane region" description="Helical" evidence="2">
    <location>
        <begin position="148"/>
        <end position="170"/>
    </location>
</feature>
<protein>
    <recommendedName>
        <fullName evidence="5">DUF3592 domain-containing protein</fullName>
    </recommendedName>
</protein>
<dbReference type="PANTHER" id="PTHR42305">
    <property type="entry name" value="MEMBRANE PROTEIN RV1733C-RELATED"/>
    <property type="match status" value="1"/>
</dbReference>
<evidence type="ECO:0000313" key="4">
    <source>
        <dbReference type="Proteomes" id="UP001156398"/>
    </source>
</evidence>
<dbReference type="RefSeq" id="WP_271324445.1">
    <property type="nucleotide sequence ID" value="NZ_JAAGKO020000059.1"/>
</dbReference>
<feature type="compositionally biased region" description="Polar residues" evidence="1">
    <location>
        <begin position="87"/>
        <end position="96"/>
    </location>
</feature>
<proteinExistence type="predicted"/>
<dbReference type="InterPro" id="IPR039708">
    <property type="entry name" value="MT1774/Rv1733c-like"/>
</dbReference>
<reference evidence="3 4" key="1">
    <citation type="submission" date="2023-05" db="EMBL/GenBank/DDBJ databases">
        <title>Streptantibioticus silvisoli sp. nov., acidotolerant actinomycetes 1 from pine litter.</title>
        <authorList>
            <person name="Swiecimska M."/>
            <person name="Golinska P."/>
            <person name="Sangal V."/>
            <person name="Wachnowicz B."/>
            <person name="Goodfellow M."/>
        </authorList>
    </citation>
    <scope>NUCLEOTIDE SEQUENCE [LARGE SCALE GENOMIC DNA]</scope>
    <source>
        <strain evidence="3 4">SL54</strain>
    </source>
</reference>
<evidence type="ECO:0008006" key="5">
    <source>
        <dbReference type="Google" id="ProtNLM"/>
    </source>
</evidence>
<keyword evidence="2" id="KW-0812">Transmembrane</keyword>
<sequence length="200" mass="21176">MRSIPGNWRWRPNPLRRRSDLVEAWAGLAAVAITVVGAPAAGIAAGRAVDTTLRHAAATQRAQRHEVRAVVLPAARPRSGTIAPRSSDGQATSHTARISWKGADGKPHQALVTIVGRHTAGTTLPVWIDRDERPVDPPLDTATATSNAVAAGVGAAAALAALVMAARNLLGWRLLRRRLADWERAWSRIGQDWGRAGAGG</sequence>
<keyword evidence="2" id="KW-0472">Membrane</keyword>
<feature type="region of interest" description="Disordered" evidence="1">
    <location>
        <begin position="78"/>
        <end position="104"/>
    </location>
</feature>
<dbReference type="PANTHER" id="PTHR42305:SF1">
    <property type="entry name" value="MEMBRANE PROTEIN RV1733C-RELATED"/>
    <property type="match status" value="1"/>
</dbReference>
<keyword evidence="2" id="KW-1133">Transmembrane helix</keyword>
<gene>
    <name evidence="3" type="ORF">POF43_029025</name>
</gene>
<feature type="transmembrane region" description="Helical" evidence="2">
    <location>
        <begin position="21"/>
        <end position="45"/>
    </location>
</feature>
<dbReference type="EMBL" id="JAAGKO020000059">
    <property type="protein sequence ID" value="MDI5966726.1"/>
    <property type="molecule type" value="Genomic_DNA"/>
</dbReference>
<keyword evidence="4" id="KW-1185">Reference proteome</keyword>